<gene>
    <name evidence="2" type="ORF">NV36_06560</name>
</gene>
<feature type="transmembrane region" description="Helical" evidence="1">
    <location>
        <begin position="90"/>
        <end position="108"/>
    </location>
</feature>
<dbReference type="AlphaFoldDB" id="A0A0A2GVH7"/>
<dbReference type="RefSeq" id="WP_021778104.1">
    <property type="nucleotide sequence ID" value="NZ_JSAQ01000001.1"/>
</dbReference>
<sequence length="215" mass="25200">MNEEFKIAGIISEFTAAIFASIYYYKYRNSRLKLLLFILWYIPLNEMLAQYLFARTATGYLLKNLYRIIIPASLIFLIGTQITQSLRKKIVSIFFFLCVIIFIVSIYFVNPLKEFSSTNFTIFTFIVLVSLLIYFIDLLKSDRVLKMSRDLFLWVALGFLIFFIAYPVILLAREFVSDGNKIHRSLNYIQFTVAILSYLTIAFGFYYGNKVEINK</sequence>
<organism evidence="2 3">
    <name type="scientific">Dokdonia donghaensis DSW-1</name>
    <dbReference type="NCBI Taxonomy" id="1300343"/>
    <lineage>
        <taxon>Bacteria</taxon>
        <taxon>Pseudomonadati</taxon>
        <taxon>Bacteroidota</taxon>
        <taxon>Flavobacteriia</taxon>
        <taxon>Flavobacteriales</taxon>
        <taxon>Flavobacteriaceae</taxon>
        <taxon>Dokdonia</taxon>
    </lineage>
</organism>
<feature type="transmembrane region" description="Helical" evidence="1">
    <location>
        <begin position="65"/>
        <end position="83"/>
    </location>
</feature>
<evidence type="ECO:0000313" key="3">
    <source>
        <dbReference type="Proteomes" id="UP000030140"/>
    </source>
</evidence>
<keyword evidence="3" id="KW-1185">Reference proteome</keyword>
<comment type="caution">
    <text evidence="2">The sequence shown here is derived from an EMBL/GenBank/DDBJ whole genome shotgun (WGS) entry which is preliminary data.</text>
</comment>
<dbReference type="Proteomes" id="UP000030140">
    <property type="component" value="Unassembled WGS sequence"/>
</dbReference>
<feature type="transmembrane region" description="Helical" evidence="1">
    <location>
        <begin position="6"/>
        <end position="25"/>
    </location>
</feature>
<feature type="transmembrane region" description="Helical" evidence="1">
    <location>
        <begin position="189"/>
        <end position="208"/>
    </location>
</feature>
<feature type="transmembrane region" description="Helical" evidence="1">
    <location>
        <begin position="32"/>
        <end position="53"/>
    </location>
</feature>
<keyword evidence="1" id="KW-0812">Transmembrane</keyword>
<name>A0A0A2GVH7_9FLAO</name>
<feature type="transmembrane region" description="Helical" evidence="1">
    <location>
        <begin position="120"/>
        <end position="139"/>
    </location>
</feature>
<reference evidence="2 3" key="1">
    <citation type="submission" date="2014-10" db="EMBL/GenBank/DDBJ databases">
        <title>Draft genome sequence of the proteorhodopsin-containing marine bacterium Dokdonia donghaensis.</title>
        <authorList>
            <person name="Gomez-Consarnau L."/>
            <person name="Gonzalez J.M."/>
            <person name="Riedel T."/>
            <person name="Jaenicke S."/>
            <person name="Wagner-Doebler I."/>
            <person name="Fuhrman J.A."/>
        </authorList>
    </citation>
    <scope>NUCLEOTIDE SEQUENCE [LARGE SCALE GENOMIC DNA]</scope>
    <source>
        <strain evidence="2 3">DSW-1</strain>
    </source>
</reference>
<feature type="transmembrane region" description="Helical" evidence="1">
    <location>
        <begin position="151"/>
        <end position="169"/>
    </location>
</feature>
<dbReference type="KEGG" id="ddo:I597_0174"/>
<proteinExistence type="predicted"/>
<protein>
    <submittedName>
        <fullName evidence="2">Uncharacterized protein</fullName>
    </submittedName>
</protein>
<evidence type="ECO:0000256" key="1">
    <source>
        <dbReference type="SAM" id="Phobius"/>
    </source>
</evidence>
<dbReference type="PATRIC" id="fig|1300343.5.peg.172"/>
<keyword evidence="1" id="KW-1133">Transmembrane helix</keyword>
<dbReference type="EMBL" id="JSAQ01000001">
    <property type="protein sequence ID" value="KGO06533.1"/>
    <property type="molecule type" value="Genomic_DNA"/>
</dbReference>
<evidence type="ECO:0000313" key="2">
    <source>
        <dbReference type="EMBL" id="KGO06533.1"/>
    </source>
</evidence>
<keyword evidence="1" id="KW-0472">Membrane</keyword>
<accession>A0A0A2GVH7</accession>